<dbReference type="EMBL" id="BMVN01000112">
    <property type="protein sequence ID" value="GHA76438.1"/>
    <property type="molecule type" value="Genomic_DNA"/>
</dbReference>
<organism evidence="3 4">
    <name type="scientific">Streptomyces canarius</name>
    <dbReference type="NCBI Taxonomy" id="285453"/>
    <lineage>
        <taxon>Bacteria</taxon>
        <taxon>Bacillati</taxon>
        <taxon>Actinomycetota</taxon>
        <taxon>Actinomycetes</taxon>
        <taxon>Kitasatosporales</taxon>
        <taxon>Streptomycetaceae</taxon>
        <taxon>Streptomyces</taxon>
    </lineage>
</organism>
<feature type="domain" description="Barstar (barnase inhibitor)" evidence="2">
    <location>
        <begin position="54"/>
        <end position="121"/>
    </location>
</feature>
<evidence type="ECO:0000259" key="2">
    <source>
        <dbReference type="Pfam" id="PF01337"/>
    </source>
</evidence>
<proteinExistence type="inferred from homology"/>
<dbReference type="SUPFAM" id="SSF52038">
    <property type="entry name" value="Barstar-related"/>
    <property type="match status" value="1"/>
</dbReference>
<protein>
    <recommendedName>
        <fullName evidence="2">Barstar (barnase inhibitor) domain-containing protein</fullName>
    </recommendedName>
</protein>
<dbReference type="InterPro" id="IPR000468">
    <property type="entry name" value="Barstar"/>
</dbReference>
<dbReference type="InterPro" id="IPR035905">
    <property type="entry name" value="Barstar-like_sf"/>
</dbReference>
<dbReference type="CDD" id="cd05143">
    <property type="entry name" value="Barstar_SaI14_like"/>
    <property type="match status" value="1"/>
</dbReference>
<comment type="caution">
    <text evidence="3">The sequence shown here is derived from an EMBL/GenBank/DDBJ whole genome shotgun (WGS) entry which is preliminary data.</text>
</comment>
<sequence length="178" mass="19937">MDVQVLDYDLAAVLESSGQELREITCTFPDCKQKAGIGETRCRPERILRAVTPTYVLDGKQIRTLEDFWRAIGEAINGPGGYFGRNLDAFADCLSGGFGAPDDDDYVVEWRDHQVSREHLGHPETARQLEIRLSRCHPTNRLFVSADLAAARDGRGSTVFDWLVEVFNDRAPGVLRLQ</sequence>
<evidence type="ECO:0000313" key="4">
    <source>
        <dbReference type="Proteomes" id="UP000653644"/>
    </source>
</evidence>
<dbReference type="Gene3D" id="3.30.370.10">
    <property type="entry name" value="Barstar-like"/>
    <property type="match status" value="1"/>
</dbReference>
<evidence type="ECO:0000313" key="3">
    <source>
        <dbReference type="EMBL" id="GHA76438.1"/>
    </source>
</evidence>
<comment type="similarity">
    <text evidence="1">Belongs to the barstar family.</text>
</comment>
<dbReference type="Proteomes" id="UP000653644">
    <property type="component" value="Unassembled WGS sequence"/>
</dbReference>
<reference evidence="4" key="1">
    <citation type="journal article" date="2019" name="Int. J. Syst. Evol. Microbiol.">
        <title>The Global Catalogue of Microorganisms (GCM) 10K type strain sequencing project: providing services to taxonomists for standard genome sequencing and annotation.</title>
        <authorList>
            <consortium name="The Broad Institute Genomics Platform"/>
            <consortium name="The Broad Institute Genome Sequencing Center for Infectious Disease"/>
            <person name="Wu L."/>
            <person name="Ma J."/>
        </authorList>
    </citation>
    <scope>NUCLEOTIDE SEQUENCE [LARGE SCALE GENOMIC DNA]</scope>
    <source>
        <strain evidence="4">JCM 4733</strain>
    </source>
</reference>
<accession>A0ABQ3DCJ0</accession>
<evidence type="ECO:0000256" key="1">
    <source>
        <dbReference type="ARBA" id="ARBA00006845"/>
    </source>
</evidence>
<name>A0ABQ3DCJ0_9ACTN</name>
<keyword evidence="4" id="KW-1185">Reference proteome</keyword>
<gene>
    <name evidence="3" type="ORF">GCM10010345_93020</name>
</gene>
<dbReference type="Pfam" id="PF01337">
    <property type="entry name" value="Barstar"/>
    <property type="match status" value="1"/>
</dbReference>